<feature type="signal peptide" evidence="18">
    <location>
        <begin position="1"/>
        <end position="22"/>
    </location>
</feature>
<comment type="subcellular location">
    <subcellularLocation>
        <location evidence="2">Cell membrane</location>
        <topology evidence="2">Lipid-anchor</topology>
        <topology evidence="2">GPI-anchor</topology>
    </subcellularLocation>
</comment>
<evidence type="ECO:0000256" key="17">
    <source>
        <dbReference type="SAM" id="MobiDB-lite"/>
    </source>
</evidence>
<keyword evidence="10" id="KW-0472">Membrane</keyword>
<name>V9DC09_9EURO</name>
<feature type="compositionally biased region" description="Low complexity" evidence="17">
    <location>
        <begin position="382"/>
        <end position="413"/>
    </location>
</feature>
<sequence>MRSNTVITSVLATASLLSTTIAKPIFSPKIFTSLAGPAEPQLAVYWGQGPGQKRLAEFCADTTLDIIPIGFVNIFPDETNGPGNNYGNACGSELWVTPDGKQTQMLTQCSQIAEDIKTCQDAGKKIFASIGGASPGGNFLASKESAVAFADFLWGSFGPLQDPSLKDYPRPFGTDTVVDGFDLDLESGPDSFYSDLVNELRAKFAESTGTYYISAAPQCVVPDAHLEDAIANSYIDYLFIQFYNTDSCSAASLFSSGSLNTNTDITFGWLQWLADNSQNKNIKIFLGLPASTSAAHSQDYLSISKAKSLIEEYACSDTYSSSFGGVMLWDATYSEQNTDPELNGQSYAYNIKELFGQLSCAKTPQAPATSTTTVTTMATTSSLTTSTTVSASPTTVAAPATSTSASTTTSTTTHEYVPGTTTSSTTWASPAATSSSSTTSTSSYSHVDVGGTTSLSSSASTTSSHGVHVGVPSSSSSSSASSASSTTTSATHQARDETTSSSSSTTTTTYSHRVGDVTSTSSPGAATTTSTYSHGHGDSHSSPTSSAAVSSTTSSYYWGDWTTSDSKPVDAATTSAATTSSFDWADWEASKSSSTSKPVDPATTTSSFDWADWEASKTSTTTSSKPVKAASTSTSSNFDWADWEKTASTGSYTPPTATAIMTQTVVPVKPSDGAAVVDHPSGLFSGYTGPSFVVSTAVKPAETSVATASGSLTSVAAASATNSGWLAPSSGSSTTPVAPATFTGGAAQQELPGAVLSVAVCVAVAVVGLFL</sequence>
<keyword evidence="12" id="KW-0119">Carbohydrate metabolism</keyword>
<dbReference type="InterPro" id="IPR045321">
    <property type="entry name" value="Cts1-like"/>
</dbReference>
<dbReference type="PANTHER" id="PTHR45708:SF47">
    <property type="entry name" value="ENDOCHITINASE A"/>
    <property type="match status" value="1"/>
</dbReference>
<dbReference type="Gene3D" id="3.20.20.80">
    <property type="entry name" value="Glycosidases"/>
    <property type="match status" value="1"/>
</dbReference>
<dbReference type="InterPro" id="IPR001579">
    <property type="entry name" value="Glyco_hydro_18_chit_AS"/>
</dbReference>
<evidence type="ECO:0000256" key="16">
    <source>
        <dbReference type="ARBA" id="ARBA00025727"/>
    </source>
</evidence>
<gene>
    <name evidence="20" type="ORF">G647_03729</name>
</gene>
<evidence type="ECO:0000256" key="18">
    <source>
        <dbReference type="SAM" id="SignalP"/>
    </source>
</evidence>
<keyword evidence="5" id="KW-0336">GPI-anchor</keyword>
<feature type="chain" id="PRO_5004774458" description="chitinase" evidence="18">
    <location>
        <begin position="23"/>
        <end position="771"/>
    </location>
</feature>
<keyword evidence="8" id="KW-0378">Hydrolase</keyword>
<evidence type="ECO:0000256" key="10">
    <source>
        <dbReference type="ARBA" id="ARBA00023136"/>
    </source>
</evidence>
<dbReference type="VEuPathDB" id="FungiDB:G647_03729"/>
<dbReference type="RefSeq" id="XP_008726296.1">
    <property type="nucleotide sequence ID" value="XM_008728074.1"/>
</dbReference>
<dbReference type="HOGENOM" id="CLU_009107_1_0_1"/>
<evidence type="ECO:0000256" key="4">
    <source>
        <dbReference type="ARBA" id="ARBA00022475"/>
    </source>
</evidence>
<comment type="catalytic activity">
    <reaction evidence="1">
        <text>Random endo-hydrolysis of N-acetyl-beta-D-glucosaminide (1-&gt;4)-beta-linkages in chitin and chitodextrins.</text>
        <dbReference type="EC" id="3.2.1.14"/>
    </reaction>
</comment>
<feature type="compositionally biased region" description="Low complexity" evidence="17">
    <location>
        <begin position="499"/>
        <end position="509"/>
    </location>
</feature>
<dbReference type="EC" id="3.2.1.14" evidence="3"/>
<evidence type="ECO:0000256" key="2">
    <source>
        <dbReference type="ARBA" id="ARBA00004609"/>
    </source>
</evidence>
<keyword evidence="14" id="KW-0326">Glycosidase</keyword>
<dbReference type="SUPFAM" id="SSF51445">
    <property type="entry name" value="(Trans)glycosidases"/>
    <property type="match status" value="1"/>
</dbReference>
<evidence type="ECO:0000256" key="12">
    <source>
        <dbReference type="ARBA" id="ARBA00023277"/>
    </source>
</evidence>
<dbReference type="AlphaFoldDB" id="V9DC09"/>
<protein>
    <recommendedName>
        <fullName evidence="3">chitinase</fullName>
        <ecNumber evidence="3">3.2.1.14</ecNumber>
    </recommendedName>
</protein>
<organism evidence="20 21">
    <name type="scientific">Cladophialophora carrionii CBS 160.54</name>
    <dbReference type="NCBI Taxonomy" id="1279043"/>
    <lineage>
        <taxon>Eukaryota</taxon>
        <taxon>Fungi</taxon>
        <taxon>Dikarya</taxon>
        <taxon>Ascomycota</taxon>
        <taxon>Pezizomycotina</taxon>
        <taxon>Eurotiomycetes</taxon>
        <taxon>Chaetothyriomycetidae</taxon>
        <taxon>Chaetothyriales</taxon>
        <taxon>Herpotrichiellaceae</taxon>
        <taxon>Cladophialophora</taxon>
    </lineage>
</organism>
<dbReference type="EMBL" id="KB822704">
    <property type="protein sequence ID" value="ETI24360.1"/>
    <property type="molecule type" value="Genomic_DNA"/>
</dbReference>
<evidence type="ECO:0000256" key="11">
    <source>
        <dbReference type="ARBA" id="ARBA00023180"/>
    </source>
</evidence>
<evidence type="ECO:0000256" key="13">
    <source>
        <dbReference type="ARBA" id="ARBA00023288"/>
    </source>
</evidence>
<evidence type="ECO:0000256" key="1">
    <source>
        <dbReference type="ARBA" id="ARBA00000822"/>
    </source>
</evidence>
<dbReference type="GO" id="GO:0098552">
    <property type="term" value="C:side of membrane"/>
    <property type="evidence" value="ECO:0007669"/>
    <property type="project" value="UniProtKB-KW"/>
</dbReference>
<keyword evidence="11" id="KW-0325">Glycoprotein</keyword>
<feature type="compositionally biased region" description="Low complexity" evidence="17">
    <location>
        <begin position="452"/>
        <end position="464"/>
    </location>
</feature>
<dbReference type="PROSITE" id="PS01095">
    <property type="entry name" value="GH18_1"/>
    <property type="match status" value="1"/>
</dbReference>
<feature type="compositionally biased region" description="Low complexity" evidence="17">
    <location>
        <begin position="518"/>
        <end position="546"/>
    </location>
</feature>
<feature type="compositionally biased region" description="Low complexity" evidence="17">
    <location>
        <begin position="420"/>
        <end position="445"/>
    </location>
</feature>
<keyword evidence="15" id="KW-0624">Polysaccharide degradation</keyword>
<keyword evidence="7 18" id="KW-0732">Signal</keyword>
<comment type="similarity">
    <text evidence="16">Belongs to the glycosyl hydrolase 18 family. Chitinase class III subfamily.</text>
</comment>
<dbReference type="InterPro" id="IPR050542">
    <property type="entry name" value="Glycosyl_Hydrlase18_Chitinase"/>
</dbReference>
<evidence type="ECO:0000256" key="6">
    <source>
        <dbReference type="ARBA" id="ARBA00022669"/>
    </source>
</evidence>
<evidence type="ECO:0000313" key="20">
    <source>
        <dbReference type="EMBL" id="ETI24360.1"/>
    </source>
</evidence>
<evidence type="ECO:0000256" key="9">
    <source>
        <dbReference type="ARBA" id="ARBA00023024"/>
    </source>
</evidence>
<evidence type="ECO:0000313" key="21">
    <source>
        <dbReference type="Proteomes" id="UP000030678"/>
    </source>
</evidence>
<evidence type="ECO:0000256" key="3">
    <source>
        <dbReference type="ARBA" id="ARBA00012729"/>
    </source>
</evidence>
<keyword evidence="13" id="KW-0449">Lipoprotein</keyword>
<evidence type="ECO:0000256" key="7">
    <source>
        <dbReference type="ARBA" id="ARBA00022729"/>
    </source>
</evidence>
<keyword evidence="9" id="KW-0146">Chitin degradation</keyword>
<dbReference type="InterPro" id="IPR001223">
    <property type="entry name" value="Glyco_hydro18_cat"/>
</dbReference>
<evidence type="ECO:0000256" key="5">
    <source>
        <dbReference type="ARBA" id="ARBA00022622"/>
    </source>
</evidence>
<evidence type="ECO:0000256" key="15">
    <source>
        <dbReference type="ARBA" id="ARBA00023326"/>
    </source>
</evidence>
<reference evidence="20 21" key="1">
    <citation type="submission" date="2013-03" db="EMBL/GenBank/DDBJ databases">
        <title>The Genome Sequence of Cladophialophora carrionii CBS 160.54.</title>
        <authorList>
            <consortium name="The Broad Institute Genomics Platform"/>
            <person name="Cuomo C."/>
            <person name="de Hoog S."/>
            <person name="Gorbushina A."/>
            <person name="Walker B."/>
            <person name="Young S.K."/>
            <person name="Zeng Q."/>
            <person name="Gargeya S."/>
            <person name="Fitzgerald M."/>
            <person name="Haas B."/>
            <person name="Abouelleil A."/>
            <person name="Allen A.W."/>
            <person name="Alvarado L."/>
            <person name="Arachchi H.M."/>
            <person name="Berlin A.M."/>
            <person name="Chapman S.B."/>
            <person name="Gainer-Dewar J."/>
            <person name="Goldberg J."/>
            <person name="Griggs A."/>
            <person name="Gujja S."/>
            <person name="Hansen M."/>
            <person name="Howarth C."/>
            <person name="Imamovic A."/>
            <person name="Ireland A."/>
            <person name="Larimer J."/>
            <person name="McCowan C."/>
            <person name="Murphy C."/>
            <person name="Pearson M."/>
            <person name="Poon T.W."/>
            <person name="Priest M."/>
            <person name="Roberts A."/>
            <person name="Saif S."/>
            <person name="Shea T."/>
            <person name="Sisk P."/>
            <person name="Sykes S."/>
            <person name="Wortman J."/>
            <person name="Nusbaum C."/>
            <person name="Birren B."/>
        </authorList>
    </citation>
    <scope>NUCLEOTIDE SEQUENCE [LARGE SCALE GENOMIC DNA]</scope>
    <source>
        <strain evidence="20 21">CBS 160.54</strain>
    </source>
</reference>
<dbReference type="GO" id="GO:0005886">
    <property type="term" value="C:plasma membrane"/>
    <property type="evidence" value="ECO:0007669"/>
    <property type="project" value="UniProtKB-SubCell"/>
</dbReference>
<proteinExistence type="inferred from homology"/>
<dbReference type="GO" id="GO:0006032">
    <property type="term" value="P:chitin catabolic process"/>
    <property type="evidence" value="ECO:0007669"/>
    <property type="project" value="UniProtKB-KW"/>
</dbReference>
<keyword evidence="4" id="KW-1003">Cell membrane</keyword>
<dbReference type="CDD" id="cd02877">
    <property type="entry name" value="GH18_hevamine_XipI_class_III"/>
    <property type="match status" value="1"/>
</dbReference>
<keyword evidence="6" id="KW-0147">Chitin-binding</keyword>
<evidence type="ECO:0000259" key="19">
    <source>
        <dbReference type="PROSITE" id="PS51910"/>
    </source>
</evidence>
<dbReference type="InterPro" id="IPR017853">
    <property type="entry name" value="GH"/>
</dbReference>
<evidence type="ECO:0000256" key="14">
    <source>
        <dbReference type="ARBA" id="ARBA00023295"/>
    </source>
</evidence>
<dbReference type="GeneID" id="19982222"/>
<accession>V9DC09</accession>
<dbReference type="Proteomes" id="UP000030678">
    <property type="component" value="Unassembled WGS sequence"/>
</dbReference>
<dbReference type="GO" id="GO:0008843">
    <property type="term" value="F:endochitinase activity"/>
    <property type="evidence" value="ECO:0007669"/>
    <property type="project" value="UniProtKB-EC"/>
</dbReference>
<dbReference type="GO" id="GO:0008061">
    <property type="term" value="F:chitin binding"/>
    <property type="evidence" value="ECO:0007669"/>
    <property type="project" value="UniProtKB-KW"/>
</dbReference>
<dbReference type="GO" id="GO:0005576">
    <property type="term" value="C:extracellular region"/>
    <property type="evidence" value="ECO:0007669"/>
    <property type="project" value="TreeGrafter"/>
</dbReference>
<dbReference type="PROSITE" id="PS51910">
    <property type="entry name" value="GH18_2"/>
    <property type="match status" value="1"/>
</dbReference>
<dbReference type="PANTHER" id="PTHR45708">
    <property type="entry name" value="ENDOCHITINASE"/>
    <property type="match status" value="1"/>
</dbReference>
<dbReference type="OrthoDB" id="6020543at2759"/>
<feature type="domain" description="GH18" evidence="19">
    <location>
        <begin position="40"/>
        <end position="358"/>
    </location>
</feature>
<evidence type="ECO:0000256" key="8">
    <source>
        <dbReference type="ARBA" id="ARBA00022801"/>
    </source>
</evidence>
<feature type="compositionally biased region" description="Low complexity" evidence="17">
    <location>
        <begin position="473"/>
        <end position="491"/>
    </location>
</feature>
<dbReference type="GO" id="GO:0000272">
    <property type="term" value="P:polysaccharide catabolic process"/>
    <property type="evidence" value="ECO:0007669"/>
    <property type="project" value="UniProtKB-KW"/>
</dbReference>
<feature type="region of interest" description="Disordered" evidence="17">
    <location>
        <begin position="382"/>
        <end position="546"/>
    </location>
</feature>